<dbReference type="GO" id="GO:0009245">
    <property type="term" value="P:lipid A biosynthetic process"/>
    <property type="evidence" value="ECO:0007669"/>
    <property type="project" value="UniProtKB-UniRule"/>
</dbReference>
<dbReference type="InterPro" id="IPR029069">
    <property type="entry name" value="HotDog_dom_sf"/>
</dbReference>
<protein>
    <recommendedName>
        <fullName evidence="8">3-hydroxyacyl-[acyl-carrier-protein] dehydratase FabZ</fullName>
        <ecNumber evidence="8">4.2.1.59</ecNumber>
    </recommendedName>
    <alternativeName>
        <fullName evidence="8">(3R)-hydroxymyristoyl-[acyl-carrier-protein] dehydratase</fullName>
        <shortName evidence="8">(3R)-hydroxymyristoyl-ACP dehydrase</shortName>
    </alternativeName>
    <alternativeName>
        <fullName evidence="8">Beta-hydroxyacyl-ACP dehydratase</fullName>
    </alternativeName>
</protein>
<dbReference type="GO" id="GO:0006633">
    <property type="term" value="P:fatty acid biosynthetic process"/>
    <property type="evidence" value="ECO:0007669"/>
    <property type="project" value="UniProtKB-UniRule"/>
</dbReference>
<keyword evidence="5 8" id="KW-0443">Lipid metabolism</keyword>
<dbReference type="NCBIfam" id="NF000582">
    <property type="entry name" value="PRK00006.1"/>
    <property type="match status" value="1"/>
</dbReference>
<dbReference type="SUPFAM" id="SSF54637">
    <property type="entry name" value="Thioesterase/thiol ester dehydrase-isomerase"/>
    <property type="match status" value="1"/>
</dbReference>
<accession>A0A846QJ31</accession>
<dbReference type="FunFam" id="3.10.129.10:FF:000001">
    <property type="entry name" value="3-hydroxyacyl-[acyl-carrier-protein] dehydratase FabZ"/>
    <property type="match status" value="1"/>
</dbReference>
<evidence type="ECO:0000256" key="8">
    <source>
        <dbReference type="HAMAP-Rule" id="MF_00406"/>
    </source>
</evidence>
<evidence type="ECO:0000256" key="2">
    <source>
        <dbReference type="ARBA" id="ARBA00022490"/>
    </source>
</evidence>
<dbReference type="Gene3D" id="3.10.129.10">
    <property type="entry name" value="Hotdog Thioesterase"/>
    <property type="match status" value="1"/>
</dbReference>
<sequence>MSRVDLGSVDIQGILKMLPHRYPFLMVDRITEFVPGESINAYKNVTFNEPFFQGHFPELPVMPGVMICESLAQAGGLLVGLTDGPERAKGVFMFTGLDKVRFRRPVRPGDKLELRVSGVRRKLNIVKMHGVALVDGEVACEGDMSAALVKREDI</sequence>
<evidence type="ECO:0000256" key="3">
    <source>
        <dbReference type="ARBA" id="ARBA00022516"/>
    </source>
</evidence>
<dbReference type="NCBIfam" id="TIGR01750">
    <property type="entry name" value="fabZ"/>
    <property type="match status" value="1"/>
</dbReference>
<proteinExistence type="inferred from homology"/>
<evidence type="ECO:0000256" key="4">
    <source>
        <dbReference type="ARBA" id="ARBA00022556"/>
    </source>
</evidence>
<keyword evidence="10" id="KW-1185">Reference proteome</keyword>
<evidence type="ECO:0000256" key="6">
    <source>
        <dbReference type="ARBA" id="ARBA00023239"/>
    </source>
</evidence>
<dbReference type="GO" id="GO:0016020">
    <property type="term" value="C:membrane"/>
    <property type="evidence" value="ECO:0007669"/>
    <property type="project" value="GOC"/>
</dbReference>
<organism evidence="9 10">
    <name type="scientific">Desulfobaculum xiamenense</name>
    <dbReference type="NCBI Taxonomy" id="995050"/>
    <lineage>
        <taxon>Bacteria</taxon>
        <taxon>Pseudomonadati</taxon>
        <taxon>Thermodesulfobacteriota</taxon>
        <taxon>Desulfovibrionia</taxon>
        <taxon>Desulfovibrionales</taxon>
        <taxon>Desulfovibrionaceae</taxon>
        <taxon>Desulfobaculum</taxon>
    </lineage>
</organism>
<dbReference type="Pfam" id="PF07977">
    <property type="entry name" value="FabA"/>
    <property type="match status" value="1"/>
</dbReference>
<dbReference type="GO" id="GO:0005737">
    <property type="term" value="C:cytoplasm"/>
    <property type="evidence" value="ECO:0007669"/>
    <property type="project" value="UniProtKB-SubCell"/>
</dbReference>
<name>A0A846QJ31_9BACT</name>
<evidence type="ECO:0000313" key="10">
    <source>
        <dbReference type="Proteomes" id="UP000580856"/>
    </source>
</evidence>
<dbReference type="RefSeq" id="WP_167941907.1">
    <property type="nucleotide sequence ID" value="NZ_JAATJA010000002.1"/>
</dbReference>
<dbReference type="PANTHER" id="PTHR30272:SF1">
    <property type="entry name" value="3-HYDROXYACYL-[ACYL-CARRIER-PROTEIN] DEHYDRATASE"/>
    <property type="match status" value="1"/>
</dbReference>
<keyword evidence="6 8" id="KW-0456">Lyase</keyword>
<dbReference type="AlphaFoldDB" id="A0A846QJ31"/>
<evidence type="ECO:0000256" key="5">
    <source>
        <dbReference type="ARBA" id="ARBA00023098"/>
    </source>
</evidence>
<evidence type="ECO:0000256" key="7">
    <source>
        <dbReference type="ARBA" id="ARBA00025049"/>
    </source>
</evidence>
<dbReference type="InterPro" id="IPR010084">
    <property type="entry name" value="FabZ"/>
</dbReference>
<dbReference type="InterPro" id="IPR013114">
    <property type="entry name" value="FabA_FabZ"/>
</dbReference>
<keyword evidence="2 8" id="KW-0963">Cytoplasm</keyword>
<comment type="function">
    <text evidence="7 8">Involved in unsaturated fatty acids biosynthesis. Catalyzes the dehydration of short chain beta-hydroxyacyl-ACPs and long chain saturated and unsaturated beta-hydroxyacyl-ACPs.</text>
</comment>
<dbReference type="EMBL" id="JAATJA010000002">
    <property type="protein sequence ID" value="NJB68876.1"/>
    <property type="molecule type" value="Genomic_DNA"/>
</dbReference>
<dbReference type="PANTHER" id="PTHR30272">
    <property type="entry name" value="3-HYDROXYACYL-[ACYL-CARRIER-PROTEIN] DEHYDRATASE"/>
    <property type="match status" value="1"/>
</dbReference>
<comment type="subcellular location">
    <subcellularLocation>
        <location evidence="1 8">Cytoplasm</location>
    </subcellularLocation>
</comment>
<dbReference type="HAMAP" id="MF_00406">
    <property type="entry name" value="FabZ"/>
    <property type="match status" value="1"/>
</dbReference>
<dbReference type="CDD" id="cd01288">
    <property type="entry name" value="FabZ"/>
    <property type="match status" value="1"/>
</dbReference>
<evidence type="ECO:0000256" key="1">
    <source>
        <dbReference type="ARBA" id="ARBA00004496"/>
    </source>
</evidence>
<keyword evidence="3 8" id="KW-0444">Lipid biosynthesis</keyword>
<comment type="catalytic activity">
    <reaction evidence="8">
        <text>a (3R)-hydroxyacyl-[ACP] = a (2E)-enoyl-[ACP] + H2O</text>
        <dbReference type="Rhea" id="RHEA:13097"/>
        <dbReference type="Rhea" id="RHEA-COMP:9925"/>
        <dbReference type="Rhea" id="RHEA-COMP:9945"/>
        <dbReference type="ChEBI" id="CHEBI:15377"/>
        <dbReference type="ChEBI" id="CHEBI:78784"/>
        <dbReference type="ChEBI" id="CHEBI:78827"/>
        <dbReference type="EC" id="4.2.1.59"/>
    </reaction>
</comment>
<comment type="similarity">
    <text evidence="8">Belongs to the thioester dehydratase family. FabZ subfamily.</text>
</comment>
<dbReference type="EC" id="4.2.1.59" evidence="8"/>
<comment type="caution">
    <text evidence="9">The sequence shown here is derived from an EMBL/GenBank/DDBJ whole genome shotgun (WGS) entry which is preliminary data.</text>
</comment>
<feature type="active site" evidence="8">
    <location>
        <position position="55"/>
    </location>
</feature>
<dbReference type="Proteomes" id="UP000580856">
    <property type="component" value="Unassembled WGS sequence"/>
</dbReference>
<dbReference type="GO" id="GO:0019171">
    <property type="term" value="F:(3R)-hydroxyacyl-[acyl-carrier-protein] dehydratase activity"/>
    <property type="evidence" value="ECO:0007669"/>
    <property type="project" value="UniProtKB-EC"/>
</dbReference>
<keyword evidence="4 8" id="KW-0441">Lipid A biosynthesis</keyword>
<gene>
    <name evidence="8" type="primary">fabZ</name>
    <name evidence="9" type="ORF">GGQ74_002549</name>
</gene>
<reference evidence="9 10" key="1">
    <citation type="submission" date="2020-03" db="EMBL/GenBank/DDBJ databases">
        <title>Genomic Encyclopedia of Type Strains, Phase IV (KMG-IV): sequencing the most valuable type-strain genomes for metagenomic binning, comparative biology and taxonomic classification.</title>
        <authorList>
            <person name="Goeker M."/>
        </authorList>
    </citation>
    <scope>NUCLEOTIDE SEQUENCE [LARGE SCALE GENOMIC DNA]</scope>
    <source>
        <strain evidence="9 10">DSM 24233</strain>
    </source>
</reference>
<evidence type="ECO:0000313" key="9">
    <source>
        <dbReference type="EMBL" id="NJB68876.1"/>
    </source>
</evidence>